<evidence type="ECO:0000313" key="2">
    <source>
        <dbReference type="EMBL" id="KAK7080823.1"/>
    </source>
</evidence>
<dbReference type="EMBL" id="JAXCGZ010005779">
    <property type="protein sequence ID" value="KAK7080823.1"/>
    <property type="molecule type" value="Genomic_DNA"/>
</dbReference>
<dbReference type="Proteomes" id="UP001381693">
    <property type="component" value="Unassembled WGS sequence"/>
</dbReference>
<protein>
    <submittedName>
        <fullName evidence="2">Uncharacterized protein</fullName>
    </submittedName>
</protein>
<reference evidence="2 3" key="1">
    <citation type="submission" date="2023-11" db="EMBL/GenBank/DDBJ databases">
        <title>Halocaridina rubra genome assembly.</title>
        <authorList>
            <person name="Smith C."/>
        </authorList>
    </citation>
    <scope>NUCLEOTIDE SEQUENCE [LARGE SCALE GENOMIC DNA]</scope>
    <source>
        <strain evidence="2">EP-1</strain>
        <tissue evidence="2">Whole</tissue>
    </source>
</reference>
<sequence>MKRYRFRCGVKHDFGHEICRAIFVVRSNPIRYEARPFPSCEWGRFGHRKFSPLSRYLYDMKQGCFDPVVRAVLKPLECAIRCAGSVKTQPREEGKTTKHGGDPNFRSMSRLISGKTSSRKAMVQNLFYCPTAVERQ</sequence>
<gene>
    <name evidence="2" type="ORF">SK128_000238</name>
</gene>
<evidence type="ECO:0000256" key="1">
    <source>
        <dbReference type="SAM" id="MobiDB-lite"/>
    </source>
</evidence>
<dbReference type="AlphaFoldDB" id="A0AAN8XFY8"/>
<feature type="compositionally biased region" description="Basic and acidic residues" evidence="1">
    <location>
        <begin position="89"/>
        <end position="101"/>
    </location>
</feature>
<evidence type="ECO:0000313" key="3">
    <source>
        <dbReference type="Proteomes" id="UP001381693"/>
    </source>
</evidence>
<keyword evidence="3" id="KW-1185">Reference proteome</keyword>
<organism evidence="2 3">
    <name type="scientific">Halocaridina rubra</name>
    <name type="common">Hawaiian red shrimp</name>
    <dbReference type="NCBI Taxonomy" id="373956"/>
    <lineage>
        <taxon>Eukaryota</taxon>
        <taxon>Metazoa</taxon>
        <taxon>Ecdysozoa</taxon>
        <taxon>Arthropoda</taxon>
        <taxon>Crustacea</taxon>
        <taxon>Multicrustacea</taxon>
        <taxon>Malacostraca</taxon>
        <taxon>Eumalacostraca</taxon>
        <taxon>Eucarida</taxon>
        <taxon>Decapoda</taxon>
        <taxon>Pleocyemata</taxon>
        <taxon>Caridea</taxon>
        <taxon>Atyoidea</taxon>
        <taxon>Atyidae</taxon>
        <taxon>Halocaridina</taxon>
    </lineage>
</organism>
<proteinExistence type="predicted"/>
<feature type="region of interest" description="Disordered" evidence="1">
    <location>
        <begin position="89"/>
        <end position="109"/>
    </location>
</feature>
<comment type="caution">
    <text evidence="2">The sequence shown here is derived from an EMBL/GenBank/DDBJ whole genome shotgun (WGS) entry which is preliminary data.</text>
</comment>
<accession>A0AAN8XFY8</accession>
<name>A0AAN8XFY8_HALRR</name>